<dbReference type="AlphaFoldDB" id="A0A1G5EY61"/>
<dbReference type="NCBIfam" id="TIGR00762">
    <property type="entry name" value="DegV"/>
    <property type="match status" value="1"/>
</dbReference>
<dbReference type="Gene3D" id="3.30.1180.10">
    <property type="match status" value="1"/>
</dbReference>
<reference evidence="2 3" key="1">
    <citation type="submission" date="2016-10" db="EMBL/GenBank/DDBJ databases">
        <authorList>
            <person name="de Groot N.N."/>
        </authorList>
    </citation>
    <scope>NUCLEOTIDE SEQUENCE [LARGE SCALE GENOMIC DNA]</scope>
    <source>
        <strain evidence="2 3">DSM 18978</strain>
    </source>
</reference>
<dbReference type="Gene3D" id="3.40.50.10170">
    <property type="match status" value="1"/>
</dbReference>
<organism evidence="2 3">
    <name type="scientific">Alkaliphilus peptidifermentans DSM 18978</name>
    <dbReference type="NCBI Taxonomy" id="1120976"/>
    <lineage>
        <taxon>Bacteria</taxon>
        <taxon>Bacillati</taxon>
        <taxon>Bacillota</taxon>
        <taxon>Clostridia</taxon>
        <taxon>Peptostreptococcales</taxon>
        <taxon>Natronincolaceae</taxon>
        <taxon>Alkaliphilus</taxon>
    </lineage>
</organism>
<dbReference type="GO" id="GO:0008289">
    <property type="term" value="F:lipid binding"/>
    <property type="evidence" value="ECO:0007669"/>
    <property type="project" value="UniProtKB-KW"/>
</dbReference>
<gene>
    <name evidence="2" type="ORF">SAMN03080606_01267</name>
</gene>
<dbReference type="InterPro" id="IPR043168">
    <property type="entry name" value="DegV_C"/>
</dbReference>
<dbReference type="InterPro" id="IPR003797">
    <property type="entry name" value="DegV"/>
</dbReference>
<protein>
    <submittedName>
        <fullName evidence="2">EDD domain protein, DegV family</fullName>
    </submittedName>
</protein>
<keyword evidence="3" id="KW-1185">Reference proteome</keyword>
<sequence length="285" mass="31805">MAIKILTDSTSYINDSIKKLLDIRTISLRVEFPDKTFKETDLNNTSFYEMMEEKGIPKSSQPSIGELYTEMENVIKPGDDLVCILLSSEMSGTYATTHMAKDMILKNYPNANIEIIDSRSNCMQLGFAAIEAAKAAKDNESLEQVINAANENIKKSRFLFIPDNLKYLEKGGRIGKANAIIGNLLKIIPILTVENGVTTIFKKVRTKKKAVITIVEQVLEDIKNYGLGEVVVHHINCFDEAENIVNEIKKFIDVDIKIQDIGPVIGLHVGPGAIGVAYYTKKYIR</sequence>
<dbReference type="STRING" id="1120976.SAMN03080606_01267"/>
<dbReference type="Pfam" id="PF02645">
    <property type="entry name" value="DegV"/>
    <property type="match status" value="1"/>
</dbReference>
<accession>A0A1G5EY61</accession>
<dbReference type="RefSeq" id="WP_091541264.1">
    <property type="nucleotide sequence ID" value="NZ_FMUS01000006.1"/>
</dbReference>
<dbReference type="SUPFAM" id="SSF82549">
    <property type="entry name" value="DAK1/DegV-like"/>
    <property type="match status" value="1"/>
</dbReference>
<name>A0A1G5EY61_9FIRM</name>
<dbReference type="PROSITE" id="PS51482">
    <property type="entry name" value="DEGV"/>
    <property type="match status" value="1"/>
</dbReference>
<dbReference type="EMBL" id="FMUS01000006">
    <property type="protein sequence ID" value="SCY31923.1"/>
    <property type="molecule type" value="Genomic_DNA"/>
</dbReference>
<dbReference type="InterPro" id="IPR050270">
    <property type="entry name" value="DegV_domain_contain"/>
</dbReference>
<evidence type="ECO:0000313" key="2">
    <source>
        <dbReference type="EMBL" id="SCY31923.1"/>
    </source>
</evidence>
<proteinExistence type="predicted"/>
<dbReference type="PANTHER" id="PTHR33434">
    <property type="entry name" value="DEGV DOMAIN-CONTAINING PROTEIN DR_1986-RELATED"/>
    <property type="match status" value="1"/>
</dbReference>
<dbReference type="Proteomes" id="UP000198636">
    <property type="component" value="Unassembled WGS sequence"/>
</dbReference>
<dbReference type="PANTHER" id="PTHR33434:SF2">
    <property type="entry name" value="FATTY ACID-BINDING PROTEIN TM_1468"/>
    <property type="match status" value="1"/>
</dbReference>
<dbReference type="OrthoDB" id="9780216at2"/>
<keyword evidence="1" id="KW-0446">Lipid-binding</keyword>
<evidence type="ECO:0000313" key="3">
    <source>
        <dbReference type="Proteomes" id="UP000198636"/>
    </source>
</evidence>
<evidence type="ECO:0000256" key="1">
    <source>
        <dbReference type="ARBA" id="ARBA00023121"/>
    </source>
</evidence>